<evidence type="ECO:0000313" key="2">
    <source>
        <dbReference type="Proteomes" id="UP000623678"/>
    </source>
</evidence>
<dbReference type="AlphaFoldDB" id="A0A926EPF5"/>
<accession>A0A926EPF5</accession>
<name>A0A926EPF5_9FIRM</name>
<sequence>MNRFDEIINKAKEIVDVAGNKTKEMAELTKLRLQASQLRSEIDKNYLKLGELIYQLNKAGTQNQELIDMSVAEIESQLVALSELEDKVNEMKKVVKCPQCGAANVIGSLYCSRCGASLENCEACSEEEANEQEDCGCHDGQDNQICESCQSQEVSEEKTEE</sequence>
<keyword evidence="2" id="KW-1185">Reference proteome</keyword>
<reference evidence="1" key="1">
    <citation type="submission" date="2020-08" db="EMBL/GenBank/DDBJ databases">
        <title>Genome public.</title>
        <authorList>
            <person name="Liu C."/>
            <person name="Sun Q."/>
        </authorList>
    </citation>
    <scope>NUCLEOTIDE SEQUENCE</scope>
    <source>
        <strain evidence="1">NSJ-64</strain>
    </source>
</reference>
<dbReference type="Proteomes" id="UP000623678">
    <property type="component" value="Unassembled WGS sequence"/>
</dbReference>
<protein>
    <submittedName>
        <fullName evidence="1">Zinc ribbon domain-containing protein</fullName>
    </submittedName>
</protein>
<gene>
    <name evidence="1" type="ORF">H8705_05335</name>
</gene>
<proteinExistence type="predicted"/>
<organism evidence="1 2">
    <name type="scientific">Youxingia wuxianensis</name>
    <dbReference type="NCBI Taxonomy" id="2763678"/>
    <lineage>
        <taxon>Bacteria</taxon>
        <taxon>Bacillati</taxon>
        <taxon>Bacillota</taxon>
        <taxon>Clostridia</taxon>
        <taxon>Eubacteriales</taxon>
        <taxon>Oscillospiraceae</taxon>
        <taxon>Youxingia</taxon>
    </lineage>
</organism>
<dbReference type="RefSeq" id="WP_262394785.1">
    <property type="nucleotide sequence ID" value="NZ_JACRTD010000003.1"/>
</dbReference>
<dbReference type="EMBL" id="JACRTD010000003">
    <property type="protein sequence ID" value="MBC8585002.1"/>
    <property type="molecule type" value="Genomic_DNA"/>
</dbReference>
<comment type="caution">
    <text evidence="1">The sequence shown here is derived from an EMBL/GenBank/DDBJ whole genome shotgun (WGS) entry which is preliminary data.</text>
</comment>
<evidence type="ECO:0000313" key="1">
    <source>
        <dbReference type="EMBL" id="MBC8585002.1"/>
    </source>
</evidence>